<dbReference type="PANTHER" id="PTHR31270:SF1">
    <property type="entry name" value="GLUTAMINYL-PEPTIDE CYCLOTRANSFERASE"/>
    <property type="match status" value="1"/>
</dbReference>
<dbReference type="Proteomes" id="UP000199421">
    <property type="component" value="Unassembled WGS sequence"/>
</dbReference>
<dbReference type="Gene3D" id="2.130.10.10">
    <property type="entry name" value="YVTN repeat-like/Quinoprotein amine dehydrogenase"/>
    <property type="match status" value="1"/>
</dbReference>
<dbReference type="OrthoDB" id="9783700at2"/>
<dbReference type="GO" id="GO:0016603">
    <property type="term" value="F:glutaminyl-peptide cyclotransferase activity"/>
    <property type="evidence" value="ECO:0007669"/>
    <property type="project" value="InterPro"/>
</dbReference>
<dbReference type="STRING" id="407022.SAMN05661044_02634"/>
<dbReference type="InterPro" id="IPR011044">
    <property type="entry name" value="Quino_amine_DH_bsu"/>
</dbReference>
<organism evidence="1 2">
    <name type="scientific">Olivibacter domesticus</name>
    <name type="common">Pseudosphingobacterium domesticum</name>
    <dbReference type="NCBI Taxonomy" id="407022"/>
    <lineage>
        <taxon>Bacteria</taxon>
        <taxon>Pseudomonadati</taxon>
        <taxon>Bacteroidota</taxon>
        <taxon>Sphingobacteriia</taxon>
        <taxon>Sphingobacteriales</taxon>
        <taxon>Sphingobacteriaceae</taxon>
        <taxon>Olivibacter</taxon>
    </lineage>
</organism>
<dbReference type="InterPro" id="IPR015943">
    <property type="entry name" value="WD40/YVTN_repeat-like_dom_sf"/>
</dbReference>
<keyword evidence="2" id="KW-1185">Reference proteome</keyword>
<dbReference type="EMBL" id="FOAF01000002">
    <property type="protein sequence ID" value="SEL48606.1"/>
    <property type="molecule type" value="Genomic_DNA"/>
</dbReference>
<evidence type="ECO:0000313" key="1">
    <source>
        <dbReference type="EMBL" id="SEL48606.1"/>
    </source>
</evidence>
<gene>
    <name evidence="1" type="ORF">SAMN05661044_02634</name>
</gene>
<protein>
    <submittedName>
        <fullName evidence="1">Glutamine cyclotransferase</fullName>
    </submittedName>
</protein>
<evidence type="ECO:0000313" key="2">
    <source>
        <dbReference type="Proteomes" id="UP000199421"/>
    </source>
</evidence>
<proteinExistence type="predicted"/>
<dbReference type="AlphaFoldDB" id="A0A1H7QL08"/>
<accession>A0A1H7QL08</accession>
<dbReference type="InterPro" id="IPR007788">
    <property type="entry name" value="QCT"/>
</dbReference>
<dbReference type="Pfam" id="PF05096">
    <property type="entry name" value="Glu_cyclase_2"/>
    <property type="match status" value="1"/>
</dbReference>
<reference evidence="2" key="1">
    <citation type="submission" date="2016-10" db="EMBL/GenBank/DDBJ databases">
        <authorList>
            <person name="Varghese N."/>
            <person name="Submissions S."/>
        </authorList>
    </citation>
    <scope>NUCLEOTIDE SEQUENCE [LARGE SCALE GENOMIC DNA]</scope>
    <source>
        <strain evidence="2">DSM 18733</strain>
    </source>
</reference>
<name>A0A1H7QL08_OLID1</name>
<keyword evidence="1" id="KW-0808">Transferase</keyword>
<dbReference type="RefSeq" id="WP_093324935.1">
    <property type="nucleotide sequence ID" value="NZ_FOAF01000002.1"/>
</dbReference>
<dbReference type="PANTHER" id="PTHR31270">
    <property type="entry name" value="GLUTAMINYL-PEPTIDE CYCLOTRANSFERASE"/>
    <property type="match status" value="1"/>
</dbReference>
<dbReference type="SUPFAM" id="SSF50969">
    <property type="entry name" value="YVTN repeat-like/Quinoprotein amine dehydrogenase"/>
    <property type="match status" value="1"/>
</dbReference>
<sequence>MNNRRYLTYLLIAFILTNCSHPNNDSRETAETPVATRVNANTILYKVLDTIPHDTIAFTEGLEYYDGKLYESTGKYGETSIRQIDPKDGKIISKVENKNKELFGEGITHFNKKLYQLTYQSHEVLIYNQDDLQHPISKLHWPKEGWGLTHDDTSLIVSDGSTRLYYVKPETFSVIKTLEVNRNGEEMDKLNELEFIDGFIYANRWYDDKIYKIDPKTGNIIGEMHFEGLLEHFSPRFQKNEEDVLNGIAWNEKAKLMYVTGKNWPVIFTIQLD</sequence>